<dbReference type="KEGG" id="tpla:ElP_14660"/>
<evidence type="ECO:0000313" key="3">
    <source>
        <dbReference type="Proteomes" id="UP000317835"/>
    </source>
</evidence>
<dbReference type="Proteomes" id="UP000317835">
    <property type="component" value="Chromosome"/>
</dbReference>
<dbReference type="InterPro" id="IPR021212">
    <property type="entry name" value="DUF2760"/>
</dbReference>
<feature type="domain" description="DUF2760" evidence="1">
    <location>
        <begin position="48"/>
        <end position="168"/>
    </location>
</feature>
<dbReference type="Pfam" id="PF10816">
    <property type="entry name" value="DUF2760"/>
    <property type="match status" value="1"/>
</dbReference>
<keyword evidence="3" id="KW-1185">Reference proteome</keyword>
<dbReference type="AlphaFoldDB" id="A0A518GYG8"/>
<sequence length="170" mass="18678">MSEVECRGRARLNRFMLSLRAFWDALTDRERAERIQIALGPPSAEGPDLRILALMQRDGRLIDFLQEEIDGYSDDQVGAAVRDIHRGCRKAMAEYLTVEKVLPQDEGAPVSVEPDFDPAAVRLLGNVSGAGPFRGTLKHHGWRVSSARLPATPSTRDGSTVLAPAEVELS</sequence>
<gene>
    <name evidence="2" type="ORF">ElP_14660</name>
</gene>
<proteinExistence type="predicted"/>
<dbReference type="EMBL" id="CP036426">
    <property type="protein sequence ID" value="QDV33592.1"/>
    <property type="molecule type" value="Genomic_DNA"/>
</dbReference>
<name>A0A518GYG8_9BACT</name>
<evidence type="ECO:0000259" key="1">
    <source>
        <dbReference type="Pfam" id="PF10816"/>
    </source>
</evidence>
<accession>A0A518GYG8</accession>
<evidence type="ECO:0000313" key="2">
    <source>
        <dbReference type="EMBL" id="QDV33592.1"/>
    </source>
</evidence>
<organism evidence="2 3">
    <name type="scientific">Tautonia plasticadhaerens</name>
    <dbReference type="NCBI Taxonomy" id="2527974"/>
    <lineage>
        <taxon>Bacteria</taxon>
        <taxon>Pseudomonadati</taxon>
        <taxon>Planctomycetota</taxon>
        <taxon>Planctomycetia</taxon>
        <taxon>Isosphaerales</taxon>
        <taxon>Isosphaeraceae</taxon>
        <taxon>Tautonia</taxon>
    </lineage>
</organism>
<reference evidence="2 3" key="1">
    <citation type="submission" date="2019-02" db="EMBL/GenBank/DDBJ databases">
        <title>Deep-cultivation of Planctomycetes and their phenomic and genomic characterization uncovers novel biology.</title>
        <authorList>
            <person name="Wiegand S."/>
            <person name="Jogler M."/>
            <person name="Boedeker C."/>
            <person name="Pinto D."/>
            <person name="Vollmers J."/>
            <person name="Rivas-Marin E."/>
            <person name="Kohn T."/>
            <person name="Peeters S.H."/>
            <person name="Heuer A."/>
            <person name="Rast P."/>
            <person name="Oberbeckmann S."/>
            <person name="Bunk B."/>
            <person name="Jeske O."/>
            <person name="Meyerdierks A."/>
            <person name="Storesund J.E."/>
            <person name="Kallscheuer N."/>
            <person name="Luecker S."/>
            <person name="Lage O.M."/>
            <person name="Pohl T."/>
            <person name="Merkel B.J."/>
            <person name="Hornburger P."/>
            <person name="Mueller R.-W."/>
            <person name="Bruemmer F."/>
            <person name="Labrenz M."/>
            <person name="Spormann A.M."/>
            <person name="Op den Camp H."/>
            <person name="Overmann J."/>
            <person name="Amann R."/>
            <person name="Jetten M.S.M."/>
            <person name="Mascher T."/>
            <person name="Medema M.H."/>
            <person name="Devos D.P."/>
            <person name="Kaster A.-K."/>
            <person name="Ovreas L."/>
            <person name="Rohde M."/>
            <person name="Galperin M.Y."/>
            <person name="Jogler C."/>
        </authorList>
    </citation>
    <scope>NUCLEOTIDE SEQUENCE [LARGE SCALE GENOMIC DNA]</scope>
    <source>
        <strain evidence="2 3">ElP</strain>
    </source>
</reference>
<protein>
    <recommendedName>
        <fullName evidence="1">DUF2760 domain-containing protein</fullName>
    </recommendedName>
</protein>